<evidence type="ECO:0000313" key="1">
    <source>
        <dbReference type="EMBL" id="GHO99752.1"/>
    </source>
</evidence>
<organism evidence="1 2">
    <name type="scientific">Reticulibacter mediterranei</name>
    <dbReference type="NCBI Taxonomy" id="2778369"/>
    <lineage>
        <taxon>Bacteria</taxon>
        <taxon>Bacillati</taxon>
        <taxon>Chloroflexota</taxon>
        <taxon>Ktedonobacteria</taxon>
        <taxon>Ktedonobacterales</taxon>
        <taxon>Reticulibacteraceae</taxon>
        <taxon>Reticulibacter</taxon>
    </lineage>
</organism>
<evidence type="ECO:0008006" key="3">
    <source>
        <dbReference type="Google" id="ProtNLM"/>
    </source>
</evidence>
<evidence type="ECO:0000313" key="2">
    <source>
        <dbReference type="Proteomes" id="UP000597444"/>
    </source>
</evidence>
<protein>
    <recommendedName>
        <fullName evidence="3">Radical SAM/SPASM domain-containing protein</fullName>
    </recommendedName>
</protein>
<dbReference type="AlphaFoldDB" id="A0A8J3N9W2"/>
<name>A0A8J3N9W2_9CHLR</name>
<dbReference type="EMBL" id="BNJK01000002">
    <property type="protein sequence ID" value="GHO99752.1"/>
    <property type="molecule type" value="Genomic_DNA"/>
</dbReference>
<dbReference type="InterPro" id="IPR013785">
    <property type="entry name" value="Aldolase_TIM"/>
</dbReference>
<accession>A0A8J3N9W2</accession>
<keyword evidence="2" id="KW-1185">Reference proteome</keyword>
<dbReference type="PANTHER" id="PTHR11228">
    <property type="entry name" value="RADICAL SAM DOMAIN PROTEIN"/>
    <property type="match status" value="1"/>
</dbReference>
<dbReference type="InterPro" id="IPR050377">
    <property type="entry name" value="Radical_SAM_PqqE_MftC-like"/>
</dbReference>
<sequence length="192" mass="20733">MDNLPATARIEQQFGAHLWSVFFAVPTGRATQDAILSPAEHEDCFNYLADLSQQIPFSIKATAAPAYRRVLLQRQIQGDPFSTQGRLMGGRAPVPINDGQGFVFISHTGDICPSGFLPLPTGNVRSFSLTTTYQNHPLFRSLRDPEQLKGKCGVCEFRTICGGSRARAYASTGDPLAADPSCAYIPAAAEGI</sequence>
<gene>
    <name evidence="1" type="ORF">KSF_098000</name>
</gene>
<dbReference type="Proteomes" id="UP000597444">
    <property type="component" value="Unassembled WGS sequence"/>
</dbReference>
<dbReference type="CDD" id="cd21123">
    <property type="entry name" value="SPASM_MftC-like"/>
    <property type="match status" value="1"/>
</dbReference>
<dbReference type="Gene3D" id="3.20.20.70">
    <property type="entry name" value="Aldolase class I"/>
    <property type="match status" value="1"/>
</dbReference>
<comment type="caution">
    <text evidence="1">The sequence shown here is derived from an EMBL/GenBank/DDBJ whole genome shotgun (WGS) entry which is preliminary data.</text>
</comment>
<dbReference type="RefSeq" id="WP_220210379.1">
    <property type="nucleotide sequence ID" value="NZ_BNJK01000002.1"/>
</dbReference>
<dbReference type="PANTHER" id="PTHR11228:SF34">
    <property type="entry name" value="TUNGSTEN-CONTAINING ALDEHYDE FERREDOXIN OXIDOREDUCTASE COFACTOR MODIFYING PROTEIN"/>
    <property type="match status" value="1"/>
</dbReference>
<proteinExistence type="predicted"/>
<dbReference type="InterPro" id="IPR058240">
    <property type="entry name" value="rSAM_sf"/>
</dbReference>
<dbReference type="SUPFAM" id="SSF102114">
    <property type="entry name" value="Radical SAM enzymes"/>
    <property type="match status" value="1"/>
</dbReference>
<reference evidence="1" key="1">
    <citation type="submission" date="2020-10" db="EMBL/GenBank/DDBJ databases">
        <title>Taxonomic study of unclassified bacteria belonging to the class Ktedonobacteria.</title>
        <authorList>
            <person name="Yabe S."/>
            <person name="Wang C.M."/>
            <person name="Zheng Y."/>
            <person name="Sakai Y."/>
            <person name="Cavaletti L."/>
            <person name="Monciardini P."/>
            <person name="Donadio S."/>
        </authorList>
    </citation>
    <scope>NUCLEOTIDE SEQUENCE</scope>
    <source>
        <strain evidence="1">ID150040</strain>
    </source>
</reference>